<keyword evidence="2" id="KW-1185">Reference proteome</keyword>
<dbReference type="PANTHER" id="PTHR36436:SF6">
    <property type="entry name" value="SLL5081 PROTEIN"/>
    <property type="match status" value="1"/>
</dbReference>
<organism evidence="1 2">
    <name type="scientific">Phormidesmis priestleyi ULC007</name>
    <dbReference type="NCBI Taxonomy" id="1920490"/>
    <lineage>
        <taxon>Bacteria</taxon>
        <taxon>Bacillati</taxon>
        <taxon>Cyanobacteriota</taxon>
        <taxon>Cyanophyceae</taxon>
        <taxon>Leptolyngbyales</taxon>
        <taxon>Leptolyngbyaceae</taxon>
        <taxon>Phormidesmis</taxon>
    </lineage>
</organism>
<dbReference type="SUPFAM" id="SSF103032">
    <property type="entry name" value="Hypothetical protein YwqG"/>
    <property type="match status" value="1"/>
</dbReference>
<dbReference type="AlphaFoldDB" id="A0A2T1DG67"/>
<proteinExistence type="predicted"/>
<dbReference type="STRING" id="1920490.GCA_001895925_04712"/>
<name>A0A2T1DG67_9CYAN</name>
<dbReference type="EMBL" id="PVWG01000010">
    <property type="protein sequence ID" value="PSB19500.1"/>
    <property type="molecule type" value="Genomic_DNA"/>
</dbReference>
<gene>
    <name evidence="1" type="ORF">C7B65_11320</name>
</gene>
<dbReference type="Proteomes" id="UP000238634">
    <property type="component" value="Unassembled WGS sequence"/>
</dbReference>
<dbReference type="InterPro" id="IPR035948">
    <property type="entry name" value="YwqG-like_sf"/>
</dbReference>
<comment type="caution">
    <text evidence="1">The sequence shown here is derived from an EMBL/GenBank/DDBJ whole genome shotgun (WGS) entry which is preliminary data.</text>
</comment>
<accession>A0A2T1DG67</accession>
<protein>
    <submittedName>
        <fullName evidence="1">DUF1963 domain-containing protein</fullName>
    </submittedName>
</protein>
<evidence type="ECO:0000313" key="2">
    <source>
        <dbReference type="Proteomes" id="UP000238634"/>
    </source>
</evidence>
<dbReference type="Pfam" id="PF09234">
    <property type="entry name" value="DUF1963"/>
    <property type="match status" value="1"/>
</dbReference>
<dbReference type="RefSeq" id="WP_073071990.1">
    <property type="nucleotide sequence ID" value="NZ_MPPI01000013.1"/>
</dbReference>
<reference evidence="1 2" key="1">
    <citation type="submission" date="2018-02" db="EMBL/GenBank/DDBJ databases">
        <authorList>
            <person name="Cohen D.B."/>
            <person name="Kent A.D."/>
        </authorList>
    </citation>
    <scope>NUCLEOTIDE SEQUENCE [LARGE SCALE GENOMIC DNA]</scope>
    <source>
        <strain evidence="1 2">ULC007</strain>
    </source>
</reference>
<dbReference type="InterPro" id="IPR015315">
    <property type="entry name" value="DUF1963"/>
</dbReference>
<reference evidence="1 2" key="2">
    <citation type="submission" date="2018-03" db="EMBL/GenBank/DDBJ databases">
        <title>The ancient ancestry and fast evolution of plastids.</title>
        <authorList>
            <person name="Moore K.R."/>
            <person name="Magnabosco C."/>
            <person name="Momper L."/>
            <person name="Gold D.A."/>
            <person name="Bosak T."/>
            <person name="Fournier G.P."/>
        </authorList>
    </citation>
    <scope>NUCLEOTIDE SEQUENCE [LARGE SCALE GENOMIC DNA]</scope>
    <source>
        <strain evidence="1 2">ULC007</strain>
    </source>
</reference>
<evidence type="ECO:0000313" key="1">
    <source>
        <dbReference type="EMBL" id="PSB19500.1"/>
    </source>
</evidence>
<sequence>MVSLDLPVGLEKFRSKLEATVKPYIAIQTQLTSETTLWQSKFAGFPYMPKNYDYPKTLQGEYLYLLAQINFVEIPRLENYPEKGILQFYISDVDVTNGWNESFYGLIFEQPTCQAYFRVLYFPDPDPNEENLVTNFDFLPTLWDRDFYNTPFSVHPRYSPQRDECFALTFQSKSAPITLYDYQCKELLGSEFYNLINSDEDDCLLLDEYGQISDIQAHKLGGYPHFTQEDPRPHFNDNKEQWILLLQINSDDSAREKIEIQWGDIGICNFFIKASALSQLDFSNVLYNWDCP</sequence>
<dbReference type="PANTHER" id="PTHR36436">
    <property type="entry name" value="SLL5081 PROTEIN"/>
    <property type="match status" value="1"/>
</dbReference>
<dbReference type="OrthoDB" id="57088at2"/>
<dbReference type="Gene3D" id="2.30.320.10">
    <property type="entry name" value="YwqG-like"/>
    <property type="match status" value="1"/>
</dbReference>